<comment type="similarity">
    <text evidence="2">Belongs to the YejK family.</text>
</comment>
<evidence type="ECO:0000256" key="3">
    <source>
        <dbReference type="ARBA" id="ARBA00022490"/>
    </source>
</evidence>
<dbReference type="AlphaFoldDB" id="A0A158DVB1"/>
<evidence type="ECO:0000256" key="1">
    <source>
        <dbReference type="ARBA" id="ARBA00004496"/>
    </source>
</evidence>
<dbReference type="Pfam" id="PF04245">
    <property type="entry name" value="NA37"/>
    <property type="match status" value="1"/>
</dbReference>
<dbReference type="GO" id="GO:0009295">
    <property type="term" value="C:nucleoid"/>
    <property type="evidence" value="ECO:0007669"/>
    <property type="project" value="InterPro"/>
</dbReference>
<keyword evidence="5" id="KW-1185">Reference proteome</keyword>
<dbReference type="STRING" id="1777137.AWB76_07554"/>
<name>A0A158DVB1_9BURK</name>
<dbReference type="GO" id="GO:0005737">
    <property type="term" value="C:cytoplasm"/>
    <property type="evidence" value="ECO:0007669"/>
    <property type="project" value="UniProtKB-SubCell"/>
</dbReference>
<evidence type="ECO:0000313" key="4">
    <source>
        <dbReference type="EMBL" id="SAK98589.1"/>
    </source>
</evidence>
<evidence type="ECO:0000313" key="5">
    <source>
        <dbReference type="Proteomes" id="UP000054624"/>
    </source>
</evidence>
<dbReference type="RefSeq" id="WP_061165060.1">
    <property type="nucleotide sequence ID" value="NZ_FCOI02000056.1"/>
</dbReference>
<dbReference type="PANTHER" id="PTHR38772:SF1">
    <property type="entry name" value="NUCLEOID-ASSOCIATED PROTEIN YEJK"/>
    <property type="match status" value="1"/>
</dbReference>
<sequence length="344" mass="38829">MNAPQQRIHGLIVHKLVKERHERRAEVVTRPALIGINDPVERLVSDLHRSYSDKSGKGYGKFEADEDNYPMPRYARDYFVEQSIDFYEMSVRMMNTLRDRAQNEQLATGGYVLIAHVNNGSTDFLLVAIVTDRMGTAITDGLDIVDSPYIDLAALRVAGRIDVTAWQANSERYISFLKARGEVSDYFKHFLGCNDVVESSEETRKLIACLKSFATNQGLEAEDRDRLLRGAFDYCSECAAGNRPLSLDGLANRLMPDAPENLRAAFADGNLQLSDGFVPNRRALRSLVKFKAKTTAWAVEFDRDALVNGEIEFDEQNQTLVLHNLPDDLLHEMIVEKRNEPEAI</sequence>
<dbReference type="Proteomes" id="UP000054624">
    <property type="component" value="Unassembled WGS sequence"/>
</dbReference>
<organism evidence="4 5">
    <name type="scientific">Caballeronia temeraria</name>
    <dbReference type="NCBI Taxonomy" id="1777137"/>
    <lineage>
        <taxon>Bacteria</taxon>
        <taxon>Pseudomonadati</taxon>
        <taxon>Pseudomonadota</taxon>
        <taxon>Betaproteobacteria</taxon>
        <taxon>Burkholderiales</taxon>
        <taxon>Burkholderiaceae</taxon>
        <taxon>Caballeronia</taxon>
    </lineage>
</organism>
<dbReference type="OrthoDB" id="7540719at2"/>
<comment type="subcellular location">
    <subcellularLocation>
        <location evidence="1">Cytoplasm</location>
    </subcellularLocation>
</comment>
<dbReference type="PANTHER" id="PTHR38772">
    <property type="match status" value="1"/>
</dbReference>
<proteinExistence type="inferred from homology"/>
<gene>
    <name evidence="4" type="primary">yejK</name>
    <name evidence="4" type="ORF">AWB76_07554</name>
</gene>
<keyword evidence="3" id="KW-0963">Cytoplasm</keyword>
<reference evidence="5" key="1">
    <citation type="submission" date="2016-01" db="EMBL/GenBank/DDBJ databases">
        <authorList>
            <person name="Peeters Charlotte."/>
        </authorList>
    </citation>
    <scope>NUCLEOTIDE SEQUENCE [LARGE SCALE GENOMIC DNA]</scope>
</reference>
<accession>A0A158DVB1</accession>
<protein>
    <submittedName>
        <fullName evidence="4">Nucleoid-associated protein YejK</fullName>
    </submittedName>
</protein>
<dbReference type="EMBL" id="FCOI02000056">
    <property type="protein sequence ID" value="SAK98589.1"/>
    <property type="molecule type" value="Genomic_DNA"/>
</dbReference>
<evidence type="ECO:0000256" key="2">
    <source>
        <dbReference type="ARBA" id="ARBA00009035"/>
    </source>
</evidence>
<dbReference type="InterPro" id="IPR007358">
    <property type="entry name" value="Nucleoid_associated_NdpA"/>
</dbReference>